<dbReference type="EMBL" id="FOZX01000001">
    <property type="protein sequence ID" value="SFS43835.1"/>
    <property type="molecule type" value="Genomic_DNA"/>
</dbReference>
<dbReference type="Proteomes" id="UP000198852">
    <property type="component" value="Unassembled WGS sequence"/>
</dbReference>
<evidence type="ECO:0000313" key="1">
    <source>
        <dbReference type="EMBL" id="SFS43835.1"/>
    </source>
</evidence>
<organism evidence="1 2">
    <name type="scientific">Saccharopolyspora flava</name>
    <dbReference type="NCBI Taxonomy" id="95161"/>
    <lineage>
        <taxon>Bacteria</taxon>
        <taxon>Bacillati</taxon>
        <taxon>Actinomycetota</taxon>
        <taxon>Actinomycetes</taxon>
        <taxon>Pseudonocardiales</taxon>
        <taxon>Pseudonocardiaceae</taxon>
        <taxon>Saccharopolyspora</taxon>
    </lineage>
</organism>
<dbReference type="AlphaFoldDB" id="A0A1I6PUX4"/>
<evidence type="ECO:0000313" key="2">
    <source>
        <dbReference type="Proteomes" id="UP000198852"/>
    </source>
</evidence>
<dbReference type="RefSeq" id="WP_093414141.1">
    <property type="nucleotide sequence ID" value="NZ_FOZX01000001.1"/>
</dbReference>
<dbReference type="OrthoDB" id="3695257at2"/>
<keyword evidence="2" id="KW-1185">Reference proteome</keyword>
<name>A0A1I6PUX4_9PSEU</name>
<protein>
    <recommendedName>
        <fullName evidence="3">Excreted virulence factor EspC, type VII ESX diderm</fullName>
    </recommendedName>
</protein>
<dbReference type="STRING" id="95161.SAMN05660874_01118"/>
<gene>
    <name evidence="1" type="ORF">SAMN05660874_01118</name>
</gene>
<sequence length="103" mass="11301">MSGIRIDVDWLSTHARQVREAGEDISTGRARLSEAELGGESFGEIGRKSGAPEAYQRLCEQLLDRHRTAAETLTSAGDELREVVEHHAGGDDDSAVDLRRREA</sequence>
<reference evidence="2" key="1">
    <citation type="submission" date="2016-10" db="EMBL/GenBank/DDBJ databases">
        <authorList>
            <person name="Varghese N."/>
            <person name="Submissions S."/>
        </authorList>
    </citation>
    <scope>NUCLEOTIDE SEQUENCE [LARGE SCALE GENOMIC DNA]</scope>
    <source>
        <strain evidence="2">DSM 44771</strain>
    </source>
</reference>
<proteinExistence type="predicted"/>
<evidence type="ECO:0008006" key="3">
    <source>
        <dbReference type="Google" id="ProtNLM"/>
    </source>
</evidence>
<accession>A0A1I6PUX4</accession>